<evidence type="ECO:0000256" key="1">
    <source>
        <dbReference type="ARBA" id="ARBA00023125"/>
    </source>
</evidence>
<dbReference type="OrthoDB" id="9792093at2"/>
<dbReference type="PROSITE" id="PS50943">
    <property type="entry name" value="HTH_CROC1"/>
    <property type="match status" value="1"/>
</dbReference>
<dbReference type="EMBL" id="FNNZ01000056">
    <property type="protein sequence ID" value="SDX68961.1"/>
    <property type="molecule type" value="Genomic_DNA"/>
</dbReference>
<keyword evidence="4" id="KW-1185">Reference proteome</keyword>
<evidence type="ECO:0000259" key="2">
    <source>
        <dbReference type="PROSITE" id="PS50943"/>
    </source>
</evidence>
<keyword evidence="1" id="KW-0238">DNA-binding</keyword>
<proteinExistence type="predicted"/>
<organism evidence="3 4">
    <name type="scientific">Thiocapsa roseopersicina</name>
    <dbReference type="NCBI Taxonomy" id="1058"/>
    <lineage>
        <taxon>Bacteria</taxon>
        <taxon>Pseudomonadati</taxon>
        <taxon>Pseudomonadota</taxon>
        <taxon>Gammaproteobacteria</taxon>
        <taxon>Chromatiales</taxon>
        <taxon>Chromatiaceae</taxon>
        <taxon>Thiocapsa</taxon>
    </lineage>
</organism>
<dbReference type="GO" id="GO:0003677">
    <property type="term" value="F:DNA binding"/>
    <property type="evidence" value="ECO:0007669"/>
    <property type="project" value="UniProtKB-KW"/>
</dbReference>
<dbReference type="GO" id="GO:0003700">
    <property type="term" value="F:DNA-binding transcription factor activity"/>
    <property type="evidence" value="ECO:0007669"/>
    <property type="project" value="TreeGrafter"/>
</dbReference>
<dbReference type="SUPFAM" id="SSF47413">
    <property type="entry name" value="lambda repressor-like DNA-binding domains"/>
    <property type="match status" value="1"/>
</dbReference>
<dbReference type="GO" id="GO:0005829">
    <property type="term" value="C:cytosol"/>
    <property type="evidence" value="ECO:0007669"/>
    <property type="project" value="TreeGrafter"/>
</dbReference>
<gene>
    <name evidence="3" type="ORF">SAMN05421783_1566</name>
</gene>
<dbReference type="Proteomes" id="UP000198816">
    <property type="component" value="Unassembled WGS sequence"/>
</dbReference>
<dbReference type="InterPro" id="IPR001387">
    <property type="entry name" value="Cro/C1-type_HTH"/>
</dbReference>
<dbReference type="CDD" id="cd00093">
    <property type="entry name" value="HTH_XRE"/>
    <property type="match status" value="1"/>
</dbReference>
<feature type="domain" description="HTH cro/C1-type" evidence="2">
    <location>
        <begin position="9"/>
        <end position="63"/>
    </location>
</feature>
<name>A0A1H3DRH3_THIRO</name>
<dbReference type="Gene3D" id="1.10.260.40">
    <property type="entry name" value="lambda repressor-like DNA-binding domains"/>
    <property type="match status" value="1"/>
</dbReference>
<dbReference type="SMART" id="SM00530">
    <property type="entry name" value="HTH_XRE"/>
    <property type="match status" value="1"/>
</dbReference>
<dbReference type="InterPro" id="IPR050807">
    <property type="entry name" value="TransReg_Diox_bact_type"/>
</dbReference>
<dbReference type="RefSeq" id="WP_093038593.1">
    <property type="nucleotide sequence ID" value="NZ_FNNZ01000056.1"/>
</dbReference>
<protein>
    <submittedName>
        <fullName evidence="3">Helix-turn-helix domain-containing protein</fullName>
    </submittedName>
</protein>
<sequence>MSNALARNLRHRRVSAGLSQEDLAERTGLSQTWISRLETGGANPTMETLNTLAEGLSIRVHDLFEDQAEAVG</sequence>
<evidence type="ECO:0000313" key="4">
    <source>
        <dbReference type="Proteomes" id="UP000198816"/>
    </source>
</evidence>
<accession>A0A1H3DRH3</accession>
<dbReference type="PANTHER" id="PTHR46797:SF1">
    <property type="entry name" value="METHYLPHOSPHONATE SYNTHASE"/>
    <property type="match status" value="1"/>
</dbReference>
<dbReference type="STRING" id="1058.SAMN05421783_1566"/>
<evidence type="ECO:0000313" key="3">
    <source>
        <dbReference type="EMBL" id="SDX68961.1"/>
    </source>
</evidence>
<dbReference type="PANTHER" id="PTHR46797">
    <property type="entry name" value="HTH-TYPE TRANSCRIPTIONAL REGULATOR"/>
    <property type="match status" value="1"/>
</dbReference>
<reference evidence="4" key="1">
    <citation type="submission" date="2016-10" db="EMBL/GenBank/DDBJ databases">
        <authorList>
            <person name="Varghese N."/>
            <person name="Submissions S."/>
        </authorList>
    </citation>
    <scope>NUCLEOTIDE SEQUENCE [LARGE SCALE GENOMIC DNA]</scope>
    <source>
        <strain evidence="4">DSM 217</strain>
    </source>
</reference>
<dbReference type="AlphaFoldDB" id="A0A1H3DRH3"/>
<dbReference type="InterPro" id="IPR010982">
    <property type="entry name" value="Lambda_DNA-bd_dom_sf"/>
</dbReference>
<dbReference type="Pfam" id="PF13560">
    <property type="entry name" value="HTH_31"/>
    <property type="match status" value="1"/>
</dbReference>